<protein>
    <recommendedName>
        <fullName evidence="3">Lipocalin-like domain-containing protein</fullName>
    </recommendedName>
</protein>
<organism evidence="1 2">
    <name type="scientific">Zhouia spongiae</name>
    <dbReference type="NCBI Taxonomy" id="2202721"/>
    <lineage>
        <taxon>Bacteria</taxon>
        <taxon>Pseudomonadati</taxon>
        <taxon>Bacteroidota</taxon>
        <taxon>Flavobacteriia</taxon>
        <taxon>Flavobacteriales</taxon>
        <taxon>Flavobacteriaceae</taxon>
        <taxon>Zhouia</taxon>
    </lineage>
</organism>
<reference evidence="1 2" key="1">
    <citation type="journal article" date="2018" name="Int. J. Syst. Evol. Microbiol.">
        <title>Zhouia spongiae sp. nov., isolated from a marine sponge.</title>
        <authorList>
            <person name="Zhuang L."/>
            <person name="Lin B."/>
            <person name="Qin F."/>
            <person name="Luo L."/>
        </authorList>
    </citation>
    <scope>NUCLEOTIDE SEQUENCE [LARGE SCALE GENOMIC DNA]</scope>
    <source>
        <strain evidence="1 2">HN-Y44</strain>
    </source>
</reference>
<sequence>MIKTAKTLISATVIILFVSCSESNNTVIDDIPDSITVEEQLTNRWMPVRTVLNDMVLYERSTSNGMENDTHNERILYKDDQTVRISANDGSIHLFTWELSSLKDSVIIAKGMANERRYFIDRISGDSLSYSIEPASGHKVTYSFVKEHDEATNRSDLISKDWKYDLVWARLYSMDGFKYIRNGSIPNALYENAKVSFNNDGTFRISSGNTIHEQGLWHLDLDDMLLVIEGNYKREATLLELNENKMIFLFKNPQDNDIKYQIDFSRY</sequence>
<evidence type="ECO:0008006" key="3">
    <source>
        <dbReference type="Google" id="ProtNLM"/>
    </source>
</evidence>
<evidence type="ECO:0000313" key="2">
    <source>
        <dbReference type="Proteomes" id="UP000829476"/>
    </source>
</evidence>
<proteinExistence type="predicted"/>
<gene>
    <name evidence="1" type="ORF">MQE36_08265</name>
</gene>
<dbReference type="Proteomes" id="UP000829476">
    <property type="component" value="Chromosome"/>
</dbReference>
<accession>A0ABY3YRK1</accession>
<keyword evidence="2" id="KW-1185">Reference proteome</keyword>
<evidence type="ECO:0000313" key="1">
    <source>
        <dbReference type="EMBL" id="UNZ00319.1"/>
    </source>
</evidence>
<dbReference type="EMBL" id="CP094326">
    <property type="protein sequence ID" value="UNZ00319.1"/>
    <property type="molecule type" value="Genomic_DNA"/>
</dbReference>
<dbReference type="PROSITE" id="PS51257">
    <property type="entry name" value="PROKAR_LIPOPROTEIN"/>
    <property type="match status" value="1"/>
</dbReference>
<dbReference type="RefSeq" id="WP_242938686.1">
    <property type="nucleotide sequence ID" value="NZ_CP094326.1"/>
</dbReference>
<name>A0ABY3YRK1_9FLAO</name>